<keyword evidence="1" id="KW-0472">Membrane</keyword>
<dbReference type="Proteomes" id="UP000179807">
    <property type="component" value="Unassembled WGS sequence"/>
</dbReference>
<feature type="transmembrane region" description="Helical" evidence="1">
    <location>
        <begin position="303"/>
        <end position="321"/>
    </location>
</feature>
<accession>A0A1J4JAJ1</accession>
<comment type="caution">
    <text evidence="2">The sequence shown here is derived from an EMBL/GenBank/DDBJ whole genome shotgun (WGS) entry which is preliminary data.</text>
</comment>
<evidence type="ECO:0000313" key="2">
    <source>
        <dbReference type="EMBL" id="OHS94675.1"/>
    </source>
</evidence>
<feature type="transmembrane region" description="Helical" evidence="1">
    <location>
        <begin position="207"/>
        <end position="228"/>
    </location>
</feature>
<reference evidence="2" key="1">
    <citation type="submission" date="2016-10" db="EMBL/GenBank/DDBJ databases">
        <authorList>
            <person name="Benchimol M."/>
            <person name="Almeida L.G."/>
            <person name="Vasconcelos A.T."/>
            <person name="Perreira-Neves A."/>
            <person name="Rosa I.A."/>
            <person name="Tasca T."/>
            <person name="Bogo M.R."/>
            <person name="de Souza W."/>
        </authorList>
    </citation>
    <scope>NUCLEOTIDE SEQUENCE [LARGE SCALE GENOMIC DNA]</scope>
    <source>
        <strain evidence="2">K</strain>
    </source>
</reference>
<evidence type="ECO:0008006" key="4">
    <source>
        <dbReference type="Google" id="ProtNLM"/>
    </source>
</evidence>
<feature type="transmembrane region" description="Helical" evidence="1">
    <location>
        <begin position="248"/>
        <end position="266"/>
    </location>
</feature>
<keyword evidence="3" id="KW-1185">Reference proteome</keyword>
<evidence type="ECO:0000313" key="3">
    <source>
        <dbReference type="Proteomes" id="UP000179807"/>
    </source>
</evidence>
<feature type="transmembrane region" description="Helical" evidence="1">
    <location>
        <begin position="639"/>
        <end position="660"/>
    </location>
</feature>
<evidence type="ECO:0000256" key="1">
    <source>
        <dbReference type="SAM" id="Phobius"/>
    </source>
</evidence>
<feature type="transmembrane region" description="Helical" evidence="1">
    <location>
        <begin position="137"/>
        <end position="158"/>
    </location>
</feature>
<keyword evidence="1" id="KW-1133">Transmembrane helix</keyword>
<feature type="transmembrane region" description="Helical" evidence="1">
    <location>
        <begin position="272"/>
        <end position="291"/>
    </location>
</feature>
<organism evidence="2 3">
    <name type="scientific">Tritrichomonas foetus</name>
    <dbReference type="NCBI Taxonomy" id="1144522"/>
    <lineage>
        <taxon>Eukaryota</taxon>
        <taxon>Metamonada</taxon>
        <taxon>Parabasalia</taxon>
        <taxon>Tritrichomonadida</taxon>
        <taxon>Tritrichomonadidae</taxon>
        <taxon>Tritrichomonas</taxon>
    </lineage>
</organism>
<gene>
    <name evidence="2" type="ORF">TRFO_39173</name>
</gene>
<dbReference type="GeneID" id="94847191"/>
<dbReference type="VEuPathDB" id="TrichDB:TRFO_39173"/>
<protein>
    <recommendedName>
        <fullName evidence="4">Transmembrane protein</fullName>
    </recommendedName>
</protein>
<name>A0A1J4JAJ1_9EUKA</name>
<dbReference type="EMBL" id="MLAK01001300">
    <property type="protein sequence ID" value="OHS94675.1"/>
    <property type="molecule type" value="Genomic_DNA"/>
</dbReference>
<feature type="transmembrane region" description="Helical" evidence="1">
    <location>
        <begin position="85"/>
        <end position="102"/>
    </location>
</feature>
<sequence length="725" mass="84302">MFLFQFSEHFISLFLRFHKIMFESHSFNQHPRKFRSFRSLQVAISILKKQIEENHFGSFLFSFISDSIMHTSAHGITLSGTISNFLYIIMMVTGAISFTYLGNDFDSKMKKFLTSYCELFQYTPMISPDDFLTFGPFYIQIFIFIICTIAYICFYIHRIERYYSSFFHSYFLYFCLALSTPFITYELIAMCSSIFKLIETHNLHCLIIPYIGLYCLPALIISSLRSIISLNLSINSWSNSSISITCSYYFSLIITMLFNSIGYFCWEEKRILFLFYIISIIIQVYFIRLFLIRIFLINKFTKIFGLLYSLIIIYSSILGIYRNAGGPSNKYIFGSFVGCGYLIICTFAIIYIDFKTTKLQAKANKFSLNDALNISENEMVELLSYTIPAKTLNLANKEIIKIIFDRFSSLNIKLLGLRYLLEAKVDHSFIYEKAVELLTRYSTSMLTGIQLISIVEITSDSVFAQDSTLHTLKKKQVTYVMSLCYAAQVELWRSILHSSKSEILHYAYILNNEIKNATNFFKQMNINERSEEQYGQQYVNFITNITGNLEELQHYQDPEPKESSPIMLKVNRSSPNLLSSNKLSPLIQSYQSFDSTHLESFPQLSPLKKQINQVTPQRIALCKEANNFKMPGQVLNERISQAIFIFGLFLAFMIDILVIVHCRHIFGLYSSTKTYITVQDMLFEESHQRLSLIVRQKKGEYNNLTYFIQLIQSLPEVAIYIMNES</sequence>
<dbReference type="RefSeq" id="XP_068347812.1">
    <property type="nucleotide sequence ID" value="XM_068512487.1"/>
</dbReference>
<feature type="transmembrane region" description="Helical" evidence="1">
    <location>
        <begin position="333"/>
        <end position="352"/>
    </location>
</feature>
<keyword evidence="1" id="KW-0812">Transmembrane</keyword>
<feature type="transmembrane region" description="Helical" evidence="1">
    <location>
        <begin position="170"/>
        <end position="195"/>
    </location>
</feature>
<dbReference type="AlphaFoldDB" id="A0A1J4JAJ1"/>
<proteinExistence type="predicted"/>